<evidence type="ECO:0000313" key="1">
    <source>
        <dbReference type="EMBL" id="CCD56951.1"/>
    </source>
</evidence>
<dbReference type="AlphaFoldDB" id="G2YZA3"/>
<dbReference type="EMBL" id="FQ790362">
    <property type="protein sequence ID" value="CCD56951.1"/>
    <property type="molecule type" value="Genomic_DNA"/>
</dbReference>
<name>G2YZA3_BOTF4</name>
<gene>
    <name evidence="1" type="ORF">BofuT4_uP142130.1</name>
</gene>
<proteinExistence type="predicted"/>
<dbReference type="Proteomes" id="UP000008177">
    <property type="component" value="Unplaced contigs"/>
</dbReference>
<accession>G2YZA3</accession>
<protein>
    <submittedName>
        <fullName evidence="1">Uncharacterized protein</fullName>
    </submittedName>
</protein>
<reference evidence="2" key="1">
    <citation type="journal article" date="2011" name="PLoS Genet.">
        <title>Genomic analysis of the necrotrophic fungal pathogens Sclerotinia sclerotiorum and Botrytis cinerea.</title>
        <authorList>
            <person name="Amselem J."/>
            <person name="Cuomo C.A."/>
            <person name="van Kan J.A."/>
            <person name="Viaud M."/>
            <person name="Benito E.P."/>
            <person name="Couloux A."/>
            <person name="Coutinho P.M."/>
            <person name="de Vries R.P."/>
            <person name="Dyer P.S."/>
            <person name="Fillinger S."/>
            <person name="Fournier E."/>
            <person name="Gout L."/>
            <person name="Hahn M."/>
            <person name="Kohn L."/>
            <person name="Lapalu N."/>
            <person name="Plummer K.M."/>
            <person name="Pradier J.M."/>
            <person name="Quevillon E."/>
            <person name="Sharon A."/>
            <person name="Simon A."/>
            <person name="ten Have A."/>
            <person name="Tudzynski B."/>
            <person name="Tudzynski P."/>
            <person name="Wincker P."/>
            <person name="Andrew M."/>
            <person name="Anthouard V."/>
            <person name="Beever R.E."/>
            <person name="Beffa R."/>
            <person name="Benoit I."/>
            <person name="Bouzid O."/>
            <person name="Brault B."/>
            <person name="Chen Z."/>
            <person name="Choquer M."/>
            <person name="Collemare J."/>
            <person name="Cotton P."/>
            <person name="Danchin E.G."/>
            <person name="Da Silva C."/>
            <person name="Gautier A."/>
            <person name="Giraud C."/>
            <person name="Giraud T."/>
            <person name="Gonzalez C."/>
            <person name="Grossetete S."/>
            <person name="Guldener U."/>
            <person name="Henrissat B."/>
            <person name="Howlett B.J."/>
            <person name="Kodira C."/>
            <person name="Kretschmer M."/>
            <person name="Lappartient A."/>
            <person name="Leroch M."/>
            <person name="Levis C."/>
            <person name="Mauceli E."/>
            <person name="Neuveglise C."/>
            <person name="Oeser B."/>
            <person name="Pearson M."/>
            <person name="Poulain J."/>
            <person name="Poussereau N."/>
            <person name="Quesneville H."/>
            <person name="Rascle C."/>
            <person name="Schumacher J."/>
            <person name="Segurens B."/>
            <person name="Sexton A."/>
            <person name="Silva E."/>
            <person name="Sirven C."/>
            <person name="Soanes D.M."/>
            <person name="Talbot N.J."/>
            <person name="Templeton M."/>
            <person name="Yandava C."/>
            <person name="Yarden O."/>
            <person name="Zeng Q."/>
            <person name="Rollins J.A."/>
            <person name="Lebrun M.H."/>
            <person name="Dickman M."/>
        </authorList>
    </citation>
    <scope>NUCLEOTIDE SEQUENCE [LARGE SCALE GENOMIC DNA]</scope>
    <source>
        <strain evidence="2">T4</strain>
    </source>
</reference>
<organism evidence="1 2">
    <name type="scientific">Botryotinia fuckeliana (strain T4)</name>
    <name type="common">Noble rot fungus</name>
    <name type="synonym">Botrytis cinerea</name>
    <dbReference type="NCBI Taxonomy" id="999810"/>
    <lineage>
        <taxon>Eukaryota</taxon>
        <taxon>Fungi</taxon>
        <taxon>Dikarya</taxon>
        <taxon>Ascomycota</taxon>
        <taxon>Pezizomycotina</taxon>
        <taxon>Leotiomycetes</taxon>
        <taxon>Helotiales</taxon>
        <taxon>Sclerotiniaceae</taxon>
        <taxon>Botrytis</taxon>
    </lineage>
</organism>
<dbReference type="HOGENOM" id="CLU_2468811_0_0_1"/>
<sequence>MWYDWELKSHAIFMENKDYIKELTAILQPAYIKGVWRHAKCYKNNLRTSKSHFCQLQKAIEDIFKEFPSPDEVLITKTNLLFPTSYLD</sequence>
<dbReference type="InParanoid" id="G2YZA3"/>
<evidence type="ECO:0000313" key="2">
    <source>
        <dbReference type="Proteomes" id="UP000008177"/>
    </source>
</evidence>